<dbReference type="NCBIfam" id="NF047741">
    <property type="entry name" value="antiphage_MADS6"/>
    <property type="match status" value="1"/>
</dbReference>
<evidence type="ECO:0000256" key="1">
    <source>
        <dbReference type="ARBA" id="ARBA00022741"/>
    </source>
</evidence>
<keyword evidence="6" id="KW-0418">Kinase</keyword>
<dbReference type="GO" id="GO:0005886">
    <property type="term" value="C:plasma membrane"/>
    <property type="evidence" value="ECO:0007669"/>
    <property type="project" value="TreeGrafter"/>
</dbReference>
<dbReference type="RefSeq" id="WP_245878256.1">
    <property type="nucleotide sequence ID" value="NZ_FZOD01000008.1"/>
</dbReference>
<dbReference type="EMBL" id="FZOD01000008">
    <property type="protein sequence ID" value="SNS36356.1"/>
    <property type="molecule type" value="Genomic_DNA"/>
</dbReference>
<keyword evidence="6" id="KW-0808">Transferase</keyword>
<dbReference type="InterPro" id="IPR000719">
    <property type="entry name" value="Prot_kinase_dom"/>
</dbReference>
<keyword evidence="7" id="KW-1185">Reference proteome</keyword>
<evidence type="ECO:0000256" key="2">
    <source>
        <dbReference type="ARBA" id="ARBA00022840"/>
    </source>
</evidence>
<accession>A0A239DV51</accession>
<gene>
    <name evidence="6" type="ORF">SAMN05216276_100883</name>
</gene>
<evidence type="ECO:0000256" key="3">
    <source>
        <dbReference type="SAM" id="MobiDB-lite"/>
    </source>
</evidence>
<keyword evidence="1" id="KW-0547">Nucleotide-binding</keyword>
<name>A0A239DV51_9ACTN</name>
<evidence type="ECO:0000313" key="6">
    <source>
        <dbReference type="EMBL" id="SNS36356.1"/>
    </source>
</evidence>
<evidence type="ECO:0000259" key="4">
    <source>
        <dbReference type="PROSITE" id="PS50011"/>
    </source>
</evidence>
<dbReference type="PANTHER" id="PTHR27001:SF931">
    <property type="entry name" value="OS11G0664100 PROTEIN"/>
    <property type="match status" value="1"/>
</dbReference>
<feature type="domain" description="Protein kinase" evidence="4">
    <location>
        <begin position="189"/>
        <end position="480"/>
    </location>
</feature>
<dbReference type="Gene3D" id="1.10.510.10">
    <property type="entry name" value="Transferase(Phosphotransferase) domain 1"/>
    <property type="match status" value="1"/>
</dbReference>
<dbReference type="PANTHER" id="PTHR27001">
    <property type="entry name" value="OS01G0253100 PROTEIN"/>
    <property type="match status" value="1"/>
</dbReference>
<dbReference type="SUPFAM" id="SSF56112">
    <property type="entry name" value="Protein kinase-like (PK-like)"/>
    <property type="match status" value="1"/>
</dbReference>
<dbReference type="AlphaFoldDB" id="A0A239DV51"/>
<protein>
    <submittedName>
        <fullName evidence="6">Serine/threonine protein kinase</fullName>
    </submittedName>
</protein>
<keyword evidence="6" id="KW-0723">Serine/threonine-protein kinase</keyword>
<feature type="region of interest" description="Disordered" evidence="3">
    <location>
        <begin position="444"/>
        <end position="595"/>
    </location>
</feature>
<sequence length="611" mass="65587">MAQIVGGGSPVNDAERRVIAHLRDNAPDDWLLLHNIEVPRGDDSFEVDVIVLTGHSLCVIDVKGTRGRIEVSGTRWFPSRRDAFGSPVAKLRGNGRALKGLLMQKRRELERVYVDSVVVLTGIDAELVDPAGRDSRHVTDLPHLIGMLSDVSRVRRGYTPDTKPYGTAIIEALNGSVRRSTTPPRFGSWEVEEQLGGDNRVTEYRAINATVPESETVLLRVYRADPLAQEEPRAAERRLIANSYQSLTRIPPHPCVVRSRDFFAIDDESRFVLVLDDVHGQALHLHLTASPQTLSTAARLDVVEDVLLGLTHVHANNVIHRALSPACILVTEEGRAMLTGFDYAKPGPRVHTVANELPNVLDTHYAAPECQAMPERMTTASDVYAAGVIAFQLLTGRLPSGSEAGSVSVDAPAEIMDLLRRMRDPLPARRPGAAEALDDLRRARRRRGPDFREPEGHVPGALVRNGSAPGGPAPAGHPSNSPVLDGRTSNDPVSDGRMPGNLVPGGSAPDGRTPGGPAHDVRPLNGPAQNGRTPGRPAPGSRMPGNPAPGGPTFNGPAPDGHALSGPAPDGHALSGPAFDGPADGGGVPGREPMLFERLRERFRRMSGRQP</sequence>
<organism evidence="6 7">
    <name type="scientific">Streptosporangium subroseum</name>
    <dbReference type="NCBI Taxonomy" id="106412"/>
    <lineage>
        <taxon>Bacteria</taxon>
        <taxon>Bacillati</taxon>
        <taxon>Actinomycetota</taxon>
        <taxon>Actinomycetes</taxon>
        <taxon>Streptosporangiales</taxon>
        <taxon>Streptosporangiaceae</taxon>
        <taxon>Streptosporangium</taxon>
    </lineage>
</organism>
<feature type="domain" description="NERD" evidence="5">
    <location>
        <begin position="10"/>
        <end position="121"/>
    </location>
</feature>
<dbReference type="PROSITE" id="PS50965">
    <property type="entry name" value="NERD"/>
    <property type="match status" value="1"/>
</dbReference>
<dbReference type="GO" id="GO:0004674">
    <property type="term" value="F:protein serine/threonine kinase activity"/>
    <property type="evidence" value="ECO:0007669"/>
    <property type="project" value="UniProtKB-KW"/>
</dbReference>
<dbReference type="Proteomes" id="UP000198282">
    <property type="component" value="Unassembled WGS sequence"/>
</dbReference>
<dbReference type="InterPro" id="IPR011528">
    <property type="entry name" value="NERD"/>
</dbReference>
<dbReference type="PROSITE" id="PS50011">
    <property type="entry name" value="PROTEIN_KINASE_DOM"/>
    <property type="match status" value="1"/>
</dbReference>
<evidence type="ECO:0000313" key="7">
    <source>
        <dbReference type="Proteomes" id="UP000198282"/>
    </source>
</evidence>
<dbReference type="Pfam" id="PF00069">
    <property type="entry name" value="Pkinase"/>
    <property type="match status" value="1"/>
</dbReference>
<proteinExistence type="predicted"/>
<keyword evidence="2" id="KW-0067">ATP-binding</keyword>
<evidence type="ECO:0000259" key="5">
    <source>
        <dbReference type="PROSITE" id="PS50965"/>
    </source>
</evidence>
<dbReference type="Pfam" id="PF08378">
    <property type="entry name" value="NERD"/>
    <property type="match status" value="1"/>
</dbReference>
<reference evidence="6 7" key="1">
    <citation type="submission" date="2017-06" db="EMBL/GenBank/DDBJ databases">
        <authorList>
            <person name="Kim H.J."/>
            <person name="Triplett B.A."/>
        </authorList>
    </citation>
    <scope>NUCLEOTIDE SEQUENCE [LARGE SCALE GENOMIC DNA]</scope>
    <source>
        <strain evidence="6 7">CGMCC 4.2132</strain>
    </source>
</reference>
<dbReference type="GO" id="GO:0005524">
    <property type="term" value="F:ATP binding"/>
    <property type="evidence" value="ECO:0007669"/>
    <property type="project" value="UniProtKB-KW"/>
</dbReference>
<dbReference type="InterPro" id="IPR011009">
    <property type="entry name" value="Kinase-like_dom_sf"/>
</dbReference>